<sequence>MARRSSEDMQRDFLMAYANKHVVVQRVHYTASSIHSQPQYGSEDLYYAEPKKVDLTTIEELIREHVKTQADARCLLEYLDRRVARLSAESPRAQAQDTTAPHRAPPSPQAGPSEAESSQPTSEETITRILLSGTMCRPRRIGNGAGAPLAGSDNTSTLITIQSNVVSCSTPCRTTTNLQARPSAAESLQPTSGEDDAARTYDNVLASDGTGEQDTSRSESVLDIPLSPPNSQGGVGASLTVSDTISTPPACDNSDVFPIDVMRGETSTESLKTGNSTWPSNSTSISPGGEKSVGNWSGLDPGATLEPKPELDSRNSQVAECGSPVEG</sequence>
<protein>
    <submittedName>
        <fullName evidence="2">Uncharacterized protein</fullName>
    </submittedName>
</protein>
<feature type="region of interest" description="Disordered" evidence="1">
    <location>
        <begin position="206"/>
        <end position="327"/>
    </location>
</feature>
<name>A0A8H6HPF1_9AGAR</name>
<gene>
    <name evidence="2" type="ORF">DFP72DRAFT_1141598</name>
</gene>
<evidence type="ECO:0000256" key="1">
    <source>
        <dbReference type="SAM" id="MobiDB-lite"/>
    </source>
</evidence>
<evidence type="ECO:0000313" key="2">
    <source>
        <dbReference type="EMBL" id="KAF6749937.1"/>
    </source>
</evidence>
<dbReference type="EMBL" id="JACGCI010000060">
    <property type="protein sequence ID" value="KAF6749937.1"/>
    <property type="molecule type" value="Genomic_DNA"/>
</dbReference>
<feature type="compositionally biased region" description="Polar residues" evidence="1">
    <location>
        <begin position="115"/>
        <end position="124"/>
    </location>
</feature>
<keyword evidence="3" id="KW-1185">Reference proteome</keyword>
<feature type="compositionally biased region" description="Polar residues" evidence="1">
    <location>
        <begin position="265"/>
        <end position="286"/>
    </location>
</feature>
<proteinExistence type="predicted"/>
<evidence type="ECO:0000313" key="3">
    <source>
        <dbReference type="Proteomes" id="UP000521943"/>
    </source>
</evidence>
<reference evidence="2 3" key="1">
    <citation type="submission" date="2020-07" db="EMBL/GenBank/DDBJ databases">
        <title>Comparative genomics of pyrophilous fungi reveals a link between fire events and developmental genes.</title>
        <authorList>
            <consortium name="DOE Joint Genome Institute"/>
            <person name="Steindorff A.S."/>
            <person name="Carver A."/>
            <person name="Calhoun S."/>
            <person name="Stillman K."/>
            <person name="Liu H."/>
            <person name="Lipzen A."/>
            <person name="Pangilinan J."/>
            <person name="Labutti K."/>
            <person name="Bruns T.D."/>
            <person name="Grigoriev I.V."/>
        </authorList>
    </citation>
    <scope>NUCLEOTIDE SEQUENCE [LARGE SCALE GENOMIC DNA]</scope>
    <source>
        <strain evidence="2 3">CBS 144469</strain>
    </source>
</reference>
<comment type="caution">
    <text evidence="2">The sequence shown here is derived from an EMBL/GenBank/DDBJ whole genome shotgun (WGS) entry which is preliminary data.</text>
</comment>
<accession>A0A8H6HPF1</accession>
<dbReference type="AlphaFoldDB" id="A0A8H6HPF1"/>
<organism evidence="2 3">
    <name type="scientific">Ephemerocybe angulata</name>
    <dbReference type="NCBI Taxonomy" id="980116"/>
    <lineage>
        <taxon>Eukaryota</taxon>
        <taxon>Fungi</taxon>
        <taxon>Dikarya</taxon>
        <taxon>Basidiomycota</taxon>
        <taxon>Agaricomycotina</taxon>
        <taxon>Agaricomycetes</taxon>
        <taxon>Agaricomycetidae</taxon>
        <taxon>Agaricales</taxon>
        <taxon>Agaricineae</taxon>
        <taxon>Psathyrellaceae</taxon>
        <taxon>Ephemerocybe</taxon>
    </lineage>
</organism>
<feature type="region of interest" description="Disordered" evidence="1">
    <location>
        <begin position="88"/>
        <end position="124"/>
    </location>
</feature>
<dbReference type="Proteomes" id="UP000521943">
    <property type="component" value="Unassembled WGS sequence"/>
</dbReference>